<dbReference type="PANTHER" id="PTHR23303">
    <property type="entry name" value="CARBOXYPEPTIDASE REGULATORY REGION-CONTAINING"/>
    <property type="match status" value="1"/>
</dbReference>
<reference evidence="3" key="2">
    <citation type="journal article" date="2024" name="Environ. Microbiol.">
        <title>Genome analysis and description of Tunturibacter gen. nov. expands the diversity of Terriglobia in tundra soils.</title>
        <authorList>
            <person name="Messyasz A."/>
            <person name="Mannisto M.K."/>
            <person name="Kerkhof L.J."/>
            <person name="Haggblom M.M."/>
        </authorList>
    </citation>
    <scope>NUCLEOTIDE SEQUENCE</scope>
    <source>
        <strain evidence="3">M8UP23</strain>
    </source>
</reference>
<accession>A0AAU7ZFK9</accession>
<keyword evidence="1 2" id="KW-0732">Signal</keyword>
<dbReference type="KEGG" id="temp:RBB75_03500"/>
<dbReference type="InterPro" id="IPR051417">
    <property type="entry name" value="SDr/BOS_complex"/>
</dbReference>
<dbReference type="GO" id="GO:0004180">
    <property type="term" value="F:carboxypeptidase activity"/>
    <property type="evidence" value="ECO:0007669"/>
    <property type="project" value="UniProtKB-KW"/>
</dbReference>
<dbReference type="SUPFAM" id="SSF49452">
    <property type="entry name" value="Starch-binding domain-like"/>
    <property type="match status" value="2"/>
</dbReference>
<feature type="signal peptide" evidence="2">
    <location>
        <begin position="1"/>
        <end position="26"/>
    </location>
</feature>
<organism evidence="3">
    <name type="scientific">Tunturiibacter empetritectus</name>
    <dbReference type="NCBI Taxonomy" id="3069691"/>
    <lineage>
        <taxon>Bacteria</taxon>
        <taxon>Pseudomonadati</taxon>
        <taxon>Acidobacteriota</taxon>
        <taxon>Terriglobia</taxon>
        <taxon>Terriglobales</taxon>
        <taxon>Acidobacteriaceae</taxon>
        <taxon>Tunturiibacter</taxon>
    </lineage>
</organism>
<dbReference type="EMBL" id="CP132932">
    <property type="protein sequence ID" value="XCB27390.1"/>
    <property type="molecule type" value="Genomic_DNA"/>
</dbReference>
<keyword evidence="3" id="KW-0645">Protease</keyword>
<feature type="chain" id="PRO_5043380893" evidence="2">
    <location>
        <begin position="27"/>
        <end position="387"/>
    </location>
</feature>
<reference evidence="3" key="1">
    <citation type="submission" date="2023-08" db="EMBL/GenBank/DDBJ databases">
        <authorList>
            <person name="Messyasz A."/>
            <person name="Mannisto M.K."/>
            <person name="Kerkhof L.J."/>
            <person name="Haggblom M."/>
        </authorList>
    </citation>
    <scope>NUCLEOTIDE SEQUENCE</scope>
    <source>
        <strain evidence="3">M8UP23</strain>
    </source>
</reference>
<dbReference type="GO" id="GO:0030246">
    <property type="term" value="F:carbohydrate binding"/>
    <property type="evidence" value="ECO:0007669"/>
    <property type="project" value="InterPro"/>
</dbReference>
<evidence type="ECO:0000256" key="1">
    <source>
        <dbReference type="ARBA" id="ARBA00022729"/>
    </source>
</evidence>
<dbReference type="Pfam" id="PF13620">
    <property type="entry name" value="CarboxypepD_reg"/>
    <property type="match status" value="1"/>
</dbReference>
<gene>
    <name evidence="3" type="ORF">RBB75_03500</name>
</gene>
<proteinExistence type="predicted"/>
<keyword evidence="3" id="KW-0121">Carboxypeptidase</keyword>
<dbReference type="AlphaFoldDB" id="A0AAU7ZFK9"/>
<dbReference type="InterPro" id="IPR013784">
    <property type="entry name" value="Carb-bd-like_fold"/>
</dbReference>
<dbReference type="SUPFAM" id="SSF49478">
    <property type="entry name" value="Cna protein B-type domain"/>
    <property type="match status" value="1"/>
</dbReference>
<dbReference type="InterPro" id="IPR013783">
    <property type="entry name" value="Ig-like_fold"/>
</dbReference>
<evidence type="ECO:0000313" key="3">
    <source>
        <dbReference type="EMBL" id="XCB27390.1"/>
    </source>
</evidence>
<dbReference type="Gene3D" id="2.60.40.10">
    <property type="entry name" value="Immunoglobulins"/>
    <property type="match status" value="1"/>
</dbReference>
<sequence length="387" mass="41707">MKLRCSCSNKRVITWKLGVFTVFCCASVLQCTGFAQQLLSPGLVTGRILCADSGAPARFVHVVLSPLPNTPESPTQTRQESTTDRDGRILFSNVSVGTYFIDVSLPGYLQPLHLVSPEALQNSDPQIRKVVLNRIPHVTLENGSSATIAISIERGAALSGRVTYDDGAPIENITVIAKRIKHLSTGQNNGQGSIDTPTFQSGIATDDRGRYRITGLPAGTYIVSAKIVANHLKTDIGPGNILTLSTTQPGDVNLVFYAPSSTQESKAQKITLVQGDEKQGIDFTADLTALRSISGIIHRRGIPIKGAGLELKDQNDPENRHGTVADEKGFFRFDLLPQGNYNLMVYSPVDNSLPEDPQDRKPSLSMPIAVQNGDVSDLSIDLANSSQ</sequence>
<dbReference type="Gene3D" id="2.60.40.1120">
    <property type="entry name" value="Carboxypeptidase-like, regulatory domain"/>
    <property type="match status" value="1"/>
</dbReference>
<dbReference type="PANTHER" id="PTHR23303:SF14">
    <property type="entry name" value="BOS COMPLEX SUBUNIT NOMO1-RELATED"/>
    <property type="match status" value="1"/>
</dbReference>
<evidence type="ECO:0000256" key="2">
    <source>
        <dbReference type="SAM" id="SignalP"/>
    </source>
</evidence>
<protein>
    <submittedName>
        <fullName evidence="3">Carboxypeptidase-like regulatory domain-containing protein</fullName>
    </submittedName>
</protein>
<name>A0AAU7ZFK9_9BACT</name>
<keyword evidence="3" id="KW-0378">Hydrolase</keyword>
<dbReference type="RefSeq" id="WP_353069540.1">
    <property type="nucleotide sequence ID" value="NZ_CP132932.1"/>
</dbReference>